<protein>
    <submittedName>
        <fullName evidence="1">Uncharacterized protein</fullName>
    </submittedName>
</protein>
<sequence length="199" mass="22339">MLDDIILNVKLKEEKNFTLKTAFGKKILNGSVVLILPSVNRTWEGLKVNVRLYNATSNTLQLDVTEFENECGVIQVHPVALLLYTTKAKTNKSVNITCEALYARRTHKLEMFVNDERVTAAEKHTICKNNMHTCTSTLSIQFSNWTRSENTINCTFFVLGGHCGQFVHGSSTIKTFTDIASTLEIHPPLPVKTLSSCFQ</sequence>
<dbReference type="AlphaFoldDB" id="A0A9D4L4Z8"/>
<organism evidence="1 2">
    <name type="scientific">Dreissena polymorpha</name>
    <name type="common">Zebra mussel</name>
    <name type="synonym">Mytilus polymorpha</name>
    <dbReference type="NCBI Taxonomy" id="45954"/>
    <lineage>
        <taxon>Eukaryota</taxon>
        <taxon>Metazoa</taxon>
        <taxon>Spiralia</taxon>
        <taxon>Lophotrochozoa</taxon>
        <taxon>Mollusca</taxon>
        <taxon>Bivalvia</taxon>
        <taxon>Autobranchia</taxon>
        <taxon>Heteroconchia</taxon>
        <taxon>Euheterodonta</taxon>
        <taxon>Imparidentia</taxon>
        <taxon>Neoheterodontei</taxon>
        <taxon>Myida</taxon>
        <taxon>Dreissenoidea</taxon>
        <taxon>Dreissenidae</taxon>
        <taxon>Dreissena</taxon>
    </lineage>
</organism>
<keyword evidence="2" id="KW-1185">Reference proteome</keyword>
<evidence type="ECO:0000313" key="1">
    <source>
        <dbReference type="EMBL" id="KAH3852082.1"/>
    </source>
</evidence>
<gene>
    <name evidence="1" type="ORF">DPMN_094579</name>
</gene>
<dbReference type="Proteomes" id="UP000828390">
    <property type="component" value="Unassembled WGS sequence"/>
</dbReference>
<name>A0A9D4L4Z8_DREPO</name>
<proteinExistence type="predicted"/>
<dbReference type="EMBL" id="JAIWYP010000003">
    <property type="protein sequence ID" value="KAH3852082.1"/>
    <property type="molecule type" value="Genomic_DNA"/>
</dbReference>
<comment type="caution">
    <text evidence="1">The sequence shown here is derived from an EMBL/GenBank/DDBJ whole genome shotgun (WGS) entry which is preliminary data.</text>
</comment>
<reference evidence="1" key="1">
    <citation type="journal article" date="2019" name="bioRxiv">
        <title>The Genome of the Zebra Mussel, Dreissena polymorpha: A Resource for Invasive Species Research.</title>
        <authorList>
            <person name="McCartney M.A."/>
            <person name="Auch B."/>
            <person name="Kono T."/>
            <person name="Mallez S."/>
            <person name="Zhang Y."/>
            <person name="Obille A."/>
            <person name="Becker A."/>
            <person name="Abrahante J.E."/>
            <person name="Garbe J."/>
            <person name="Badalamenti J.P."/>
            <person name="Herman A."/>
            <person name="Mangelson H."/>
            <person name="Liachko I."/>
            <person name="Sullivan S."/>
            <person name="Sone E.D."/>
            <person name="Koren S."/>
            <person name="Silverstein K.A.T."/>
            <person name="Beckman K.B."/>
            <person name="Gohl D.M."/>
        </authorList>
    </citation>
    <scope>NUCLEOTIDE SEQUENCE</scope>
    <source>
        <strain evidence="1">Duluth1</strain>
        <tissue evidence="1">Whole animal</tissue>
    </source>
</reference>
<evidence type="ECO:0000313" key="2">
    <source>
        <dbReference type="Proteomes" id="UP000828390"/>
    </source>
</evidence>
<accession>A0A9D4L4Z8</accession>
<reference evidence="1" key="2">
    <citation type="submission" date="2020-11" db="EMBL/GenBank/DDBJ databases">
        <authorList>
            <person name="McCartney M.A."/>
            <person name="Auch B."/>
            <person name="Kono T."/>
            <person name="Mallez S."/>
            <person name="Becker A."/>
            <person name="Gohl D.M."/>
            <person name="Silverstein K.A.T."/>
            <person name="Koren S."/>
            <person name="Bechman K.B."/>
            <person name="Herman A."/>
            <person name="Abrahante J.E."/>
            <person name="Garbe J."/>
        </authorList>
    </citation>
    <scope>NUCLEOTIDE SEQUENCE</scope>
    <source>
        <strain evidence="1">Duluth1</strain>
        <tissue evidence="1">Whole animal</tissue>
    </source>
</reference>